<dbReference type="InterPro" id="IPR004101">
    <property type="entry name" value="Mur_ligase_C"/>
</dbReference>
<dbReference type="AlphaFoldDB" id="X7ZXJ7"/>
<comment type="caution">
    <text evidence="2">The sequence shown here is derived from an EMBL/GenBank/DDBJ whole genome shotgun (WGS) entry which is preliminary data.</text>
</comment>
<dbReference type="InterPro" id="IPR036615">
    <property type="entry name" value="Mur_ligase_C_dom_sf"/>
</dbReference>
<sequence length="90" mass="9788">MRRRFELVGTAGSVRVFDDYAHHPTEISATLAAVRTLLEQSGGGRAVVVFQPICIRGQRLSPPSSVMLLMLPTRSSCSTSTGRGSNRWQA</sequence>
<dbReference type="PANTHER" id="PTHR43445:SF3">
    <property type="entry name" value="UDP-N-ACETYLMURAMATE--L-ALANINE LIGASE"/>
    <property type="match status" value="1"/>
</dbReference>
<evidence type="ECO:0000259" key="1">
    <source>
        <dbReference type="Pfam" id="PF02875"/>
    </source>
</evidence>
<dbReference type="GO" id="GO:0016881">
    <property type="term" value="F:acid-amino acid ligase activity"/>
    <property type="evidence" value="ECO:0007669"/>
    <property type="project" value="InterPro"/>
</dbReference>
<feature type="domain" description="Mur ligase C-terminal" evidence="1">
    <location>
        <begin position="3"/>
        <end position="50"/>
    </location>
</feature>
<keyword evidence="2" id="KW-0436">Ligase</keyword>
<protein>
    <submittedName>
        <fullName evidence="2">Mur ligase family, glutamate ligase domain protein</fullName>
    </submittedName>
</protein>
<dbReference type="Gene3D" id="3.90.190.20">
    <property type="entry name" value="Mur ligase, C-terminal domain"/>
    <property type="match status" value="1"/>
</dbReference>
<organism evidence="2">
    <name type="scientific">Mycobacterium xenopi 4042</name>
    <dbReference type="NCBI Taxonomy" id="1299334"/>
    <lineage>
        <taxon>Bacteria</taxon>
        <taxon>Bacillati</taxon>
        <taxon>Actinomycetota</taxon>
        <taxon>Actinomycetes</taxon>
        <taxon>Mycobacteriales</taxon>
        <taxon>Mycobacteriaceae</taxon>
        <taxon>Mycobacterium</taxon>
    </lineage>
</organism>
<dbReference type="PANTHER" id="PTHR43445">
    <property type="entry name" value="UDP-N-ACETYLMURAMATE--L-ALANINE LIGASE-RELATED"/>
    <property type="match status" value="1"/>
</dbReference>
<proteinExistence type="predicted"/>
<name>X7ZXJ7_MYCXE</name>
<gene>
    <name evidence="2" type="ORF">I553_3492</name>
</gene>
<dbReference type="InterPro" id="IPR050061">
    <property type="entry name" value="MurCDEF_pg_biosynth"/>
</dbReference>
<evidence type="ECO:0000313" key="2">
    <source>
        <dbReference type="EMBL" id="EUA24004.1"/>
    </source>
</evidence>
<dbReference type="PATRIC" id="fig|1299334.3.peg.6927"/>
<dbReference type="EMBL" id="JAOB01000068">
    <property type="protein sequence ID" value="EUA24004.1"/>
    <property type="molecule type" value="Genomic_DNA"/>
</dbReference>
<dbReference type="SUPFAM" id="SSF53244">
    <property type="entry name" value="MurD-like peptide ligases, peptide-binding domain"/>
    <property type="match status" value="1"/>
</dbReference>
<dbReference type="Pfam" id="PF02875">
    <property type="entry name" value="Mur_ligase_C"/>
    <property type="match status" value="1"/>
</dbReference>
<reference evidence="2" key="1">
    <citation type="submission" date="2014-01" db="EMBL/GenBank/DDBJ databases">
        <authorList>
            <person name="Brown-Elliot B."/>
            <person name="Wallace R."/>
            <person name="Lenaerts A."/>
            <person name="Ordway D."/>
            <person name="DeGroote M.A."/>
            <person name="Parker T."/>
            <person name="Sizemore C."/>
            <person name="Tallon L.J."/>
            <person name="Sadzewicz L.K."/>
            <person name="Sengamalay N."/>
            <person name="Fraser C.M."/>
            <person name="Hine E."/>
            <person name="Shefchek K.A."/>
            <person name="Das S.P."/>
            <person name="Tettelin H."/>
        </authorList>
    </citation>
    <scope>NUCLEOTIDE SEQUENCE [LARGE SCALE GENOMIC DNA]</scope>
    <source>
        <strain evidence="2">4042</strain>
    </source>
</reference>
<accession>X7ZXJ7</accession>